<feature type="domain" description="AMP-dependent synthetase/ligase" evidence="3">
    <location>
        <begin position="63"/>
        <end position="210"/>
    </location>
</feature>
<evidence type="ECO:0000256" key="1">
    <source>
        <dbReference type="ARBA" id="ARBA00006432"/>
    </source>
</evidence>
<protein>
    <submittedName>
        <fullName evidence="5">AMP-binding protein</fullName>
    </submittedName>
</protein>
<organism evidence="5 6">
    <name type="scientific">Candidatus Merdimorpha stercoravium</name>
    <dbReference type="NCBI Taxonomy" id="2840863"/>
    <lineage>
        <taxon>Bacteria</taxon>
        <taxon>Pseudomonadati</taxon>
        <taxon>Bacteroidota</taxon>
        <taxon>Flavobacteriia</taxon>
        <taxon>Flavobacteriales</taxon>
        <taxon>Candidatus Merdimorpha</taxon>
    </lineage>
</organism>
<dbReference type="InterPro" id="IPR042099">
    <property type="entry name" value="ANL_N_sf"/>
</dbReference>
<evidence type="ECO:0000259" key="4">
    <source>
        <dbReference type="Pfam" id="PF13193"/>
    </source>
</evidence>
<feature type="domain" description="AMP-binding enzyme C-terminal" evidence="4">
    <location>
        <begin position="281"/>
        <end position="350"/>
    </location>
</feature>
<evidence type="ECO:0000313" key="6">
    <source>
        <dbReference type="Proteomes" id="UP000824161"/>
    </source>
</evidence>
<accession>A0A9D1KTQ9</accession>
<dbReference type="Proteomes" id="UP000824161">
    <property type="component" value="Unassembled WGS sequence"/>
</dbReference>
<reference evidence="5" key="2">
    <citation type="journal article" date="2021" name="PeerJ">
        <title>Extensive microbial diversity within the chicken gut microbiome revealed by metagenomics and culture.</title>
        <authorList>
            <person name="Gilroy R."/>
            <person name="Ravi A."/>
            <person name="Getino M."/>
            <person name="Pursley I."/>
            <person name="Horton D.L."/>
            <person name="Alikhan N.F."/>
            <person name="Baker D."/>
            <person name="Gharbi K."/>
            <person name="Hall N."/>
            <person name="Watson M."/>
            <person name="Adriaenssens E.M."/>
            <person name="Foster-Nyarko E."/>
            <person name="Jarju S."/>
            <person name="Secka A."/>
            <person name="Antonio M."/>
            <person name="Oren A."/>
            <person name="Chaudhuri R.R."/>
            <person name="La Ragione R."/>
            <person name="Hildebrand F."/>
            <person name="Pallen M.J."/>
        </authorList>
    </citation>
    <scope>NUCLEOTIDE SEQUENCE</scope>
    <source>
        <strain evidence="5">1383</strain>
    </source>
</reference>
<comment type="caution">
    <text evidence="5">The sequence shown here is derived from an EMBL/GenBank/DDBJ whole genome shotgun (WGS) entry which is preliminary data.</text>
</comment>
<dbReference type="Pfam" id="PF13193">
    <property type="entry name" value="AMP-binding_C"/>
    <property type="match status" value="1"/>
</dbReference>
<dbReference type="EMBL" id="DVLY01000135">
    <property type="protein sequence ID" value="HIT98252.1"/>
    <property type="molecule type" value="Genomic_DNA"/>
</dbReference>
<dbReference type="InterPro" id="IPR000873">
    <property type="entry name" value="AMP-dep_synth/lig_dom"/>
</dbReference>
<keyword evidence="2" id="KW-0436">Ligase</keyword>
<dbReference type="Gene3D" id="3.30.300.30">
    <property type="match status" value="1"/>
</dbReference>
<evidence type="ECO:0000313" key="5">
    <source>
        <dbReference type="EMBL" id="HIT98252.1"/>
    </source>
</evidence>
<dbReference type="GO" id="GO:0031956">
    <property type="term" value="F:medium-chain fatty acid-CoA ligase activity"/>
    <property type="evidence" value="ECO:0007669"/>
    <property type="project" value="TreeGrafter"/>
</dbReference>
<dbReference type="Gene3D" id="3.40.50.12780">
    <property type="entry name" value="N-terminal domain of ligase-like"/>
    <property type="match status" value="1"/>
</dbReference>
<sequence length="364" mass="40151">MSDMKIHPRFRLNGLRPGDDPAVFCQELEKTLPGGEASAAYAREMTDFLYRCLDTGRTIRCQTSGSTGVPKTMEIEKSRMVASARMTCRRFGLGEDTRALLCLPIAYIAGRMMLVRALTAGWDLRAVVSSSRPLEQVEGRFDFAALVPLQLYESVEALSRIRKVLVGGGAVSEAFLGRLAEFGLPGTAIYQSYAMTETVTHVAVRELYPSGEKAYTALDGVRFSLSEEGCLVIDAPAVAGERVVTRDRAALLDQRHFLWRGRADTVINSGGIKIFPEDTEEVLAGMLPAGRFLVGGVPDERLGERQVLFVEGCAADFPDLEVRMREAFDPYHRPRQVVFVPLFPRTSTGKVDRMRLLREAAAGH</sequence>
<dbReference type="PANTHER" id="PTHR43201:SF5">
    <property type="entry name" value="MEDIUM-CHAIN ACYL-COA LIGASE ACSF2, MITOCHONDRIAL"/>
    <property type="match status" value="1"/>
</dbReference>
<dbReference type="SUPFAM" id="SSF56801">
    <property type="entry name" value="Acetyl-CoA synthetase-like"/>
    <property type="match status" value="1"/>
</dbReference>
<evidence type="ECO:0000256" key="2">
    <source>
        <dbReference type="ARBA" id="ARBA00022598"/>
    </source>
</evidence>
<gene>
    <name evidence="5" type="ORF">IAC44_05360</name>
</gene>
<dbReference type="InterPro" id="IPR045851">
    <property type="entry name" value="AMP-bd_C_sf"/>
</dbReference>
<dbReference type="GO" id="GO:0006631">
    <property type="term" value="P:fatty acid metabolic process"/>
    <property type="evidence" value="ECO:0007669"/>
    <property type="project" value="TreeGrafter"/>
</dbReference>
<name>A0A9D1KTQ9_9FLAO</name>
<dbReference type="Pfam" id="PF00501">
    <property type="entry name" value="AMP-binding"/>
    <property type="match status" value="1"/>
</dbReference>
<reference evidence="5" key="1">
    <citation type="submission" date="2020-10" db="EMBL/GenBank/DDBJ databases">
        <authorList>
            <person name="Gilroy R."/>
        </authorList>
    </citation>
    <scope>NUCLEOTIDE SEQUENCE</scope>
    <source>
        <strain evidence="5">1383</strain>
    </source>
</reference>
<proteinExistence type="inferred from homology"/>
<comment type="similarity">
    <text evidence="1">Belongs to the ATP-dependent AMP-binding enzyme family.</text>
</comment>
<evidence type="ECO:0000259" key="3">
    <source>
        <dbReference type="Pfam" id="PF00501"/>
    </source>
</evidence>
<dbReference type="AlphaFoldDB" id="A0A9D1KTQ9"/>
<dbReference type="PANTHER" id="PTHR43201">
    <property type="entry name" value="ACYL-COA SYNTHETASE"/>
    <property type="match status" value="1"/>
</dbReference>
<dbReference type="InterPro" id="IPR025110">
    <property type="entry name" value="AMP-bd_C"/>
</dbReference>